<organism evidence="2 3">
    <name type="scientific">Pedobacter cryoconitis</name>
    <dbReference type="NCBI Taxonomy" id="188932"/>
    <lineage>
        <taxon>Bacteria</taxon>
        <taxon>Pseudomonadati</taxon>
        <taxon>Bacteroidota</taxon>
        <taxon>Sphingobacteriia</taxon>
        <taxon>Sphingobacteriales</taxon>
        <taxon>Sphingobacteriaceae</taxon>
        <taxon>Pedobacter</taxon>
    </lineage>
</organism>
<feature type="signal peptide" evidence="1">
    <location>
        <begin position="1"/>
        <end position="24"/>
    </location>
</feature>
<evidence type="ECO:0000256" key="1">
    <source>
        <dbReference type="SAM" id="SignalP"/>
    </source>
</evidence>
<evidence type="ECO:0008006" key="4">
    <source>
        <dbReference type="Google" id="ProtNLM"/>
    </source>
</evidence>
<sequence length="126" mass="14209">MNTKHLTTKILTLLLILSSIFSSCKNSGNNLSIVVKETHNQYQLAIDYNKSKTDSVEQYLTRFIGQDTIFKAAHPSEINVTMADKTTFVIKSTPGDFNLTFDKSKNSKTALNRVKKINEELKPILN</sequence>
<keyword evidence="1" id="KW-0732">Signal</keyword>
<feature type="chain" id="PRO_5031385530" description="Lipoprotein" evidence="1">
    <location>
        <begin position="25"/>
        <end position="126"/>
    </location>
</feature>
<dbReference type="EMBL" id="JACHCF010000006">
    <property type="protein sequence ID" value="MBB5621640.1"/>
    <property type="molecule type" value="Genomic_DNA"/>
</dbReference>
<dbReference type="PROSITE" id="PS51257">
    <property type="entry name" value="PROKAR_LIPOPROTEIN"/>
    <property type="match status" value="1"/>
</dbReference>
<accession>A0A7W9DKZ7</accession>
<dbReference type="AlphaFoldDB" id="A0A7W9DKZ7"/>
<proteinExistence type="predicted"/>
<reference evidence="2 3" key="1">
    <citation type="submission" date="2020-08" db="EMBL/GenBank/DDBJ databases">
        <title>Genomic Encyclopedia of Type Strains, Phase IV (KMG-V): Genome sequencing to study the core and pangenomes of soil and plant-associated prokaryotes.</title>
        <authorList>
            <person name="Whitman W."/>
        </authorList>
    </citation>
    <scope>NUCLEOTIDE SEQUENCE [LARGE SCALE GENOMIC DNA]</scope>
    <source>
        <strain evidence="2 3">MP7CTX6</strain>
    </source>
</reference>
<comment type="caution">
    <text evidence="2">The sequence shown here is derived from an EMBL/GenBank/DDBJ whole genome shotgun (WGS) entry which is preliminary data.</text>
</comment>
<gene>
    <name evidence="2" type="ORF">HDE69_002703</name>
</gene>
<protein>
    <recommendedName>
        <fullName evidence="4">Lipoprotein</fullName>
    </recommendedName>
</protein>
<dbReference type="RefSeq" id="WP_183867605.1">
    <property type="nucleotide sequence ID" value="NZ_JACHCF010000006.1"/>
</dbReference>
<dbReference type="Proteomes" id="UP000537718">
    <property type="component" value="Unassembled WGS sequence"/>
</dbReference>
<name>A0A7W9DKZ7_9SPHI</name>
<evidence type="ECO:0000313" key="3">
    <source>
        <dbReference type="Proteomes" id="UP000537718"/>
    </source>
</evidence>
<evidence type="ECO:0000313" key="2">
    <source>
        <dbReference type="EMBL" id="MBB5621640.1"/>
    </source>
</evidence>